<reference evidence="3 4" key="1">
    <citation type="submission" date="2024-02" db="EMBL/GenBank/DDBJ databases">
        <title>Chromosome-scale genome assembly of the rough periwinkle Littorina saxatilis.</title>
        <authorList>
            <person name="De Jode A."/>
            <person name="Faria R."/>
            <person name="Formenti G."/>
            <person name="Sims Y."/>
            <person name="Smith T.P."/>
            <person name="Tracey A."/>
            <person name="Wood J.M.D."/>
            <person name="Zagrodzka Z.B."/>
            <person name="Johannesson K."/>
            <person name="Butlin R.K."/>
            <person name="Leder E.H."/>
        </authorList>
    </citation>
    <scope>NUCLEOTIDE SEQUENCE [LARGE SCALE GENOMIC DNA]</scope>
    <source>
        <strain evidence="3">Snail1</strain>
        <tissue evidence="3">Muscle</tissue>
    </source>
</reference>
<keyword evidence="2" id="KW-0732">Signal</keyword>
<sequence>METISIFLLSAAILGLTKSEPTYCRLGVKVSEAYQHCFEEAHFLHPYEPLRQHHDVIDGCMVEAYATHTCRVVKPAALECFARNVKDCHNQGRLQAIADESGGACYGNNLNREFKEHVLNWLEPVSGDSRCFVLADNAYECYRQAGMEMTENNPNLDVLSVDDFMPVANQFFDSIYSCFIAVYKSNEPVCQKWQIPLLLELQGTALPSLFGMTFSATQMDQLELRRGCPNHHFYGNRPAHRNCVNQPDHTDDSNNDSNNDNNKPSENDGDDDSFLQLQEQSLGDETLPPFVLQQLQQQQEMEGDNTLPPFLQRLRDGQKN</sequence>
<feature type="signal peptide" evidence="2">
    <location>
        <begin position="1"/>
        <end position="19"/>
    </location>
</feature>
<evidence type="ECO:0000313" key="3">
    <source>
        <dbReference type="EMBL" id="KAK7115058.1"/>
    </source>
</evidence>
<name>A0AAN9C067_9CAEN</name>
<feature type="region of interest" description="Disordered" evidence="1">
    <location>
        <begin position="238"/>
        <end position="320"/>
    </location>
</feature>
<accession>A0AAN9C067</accession>
<proteinExistence type="predicted"/>
<evidence type="ECO:0008006" key="5">
    <source>
        <dbReference type="Google" id="ProtNLM"/>
    </source>
</evidence>
<protein>
    <recommendedName>
        <fullName evidence="5">Secreted protein</fullName>
    </recommendedName>
</protein>
<comment type="caution">
    <text evidence="3">The sequence shown here is derived from an EMBL/GenBank/DDBJ whole genome shotgun (WGS) entry which is preliminary data.</text>
</comment>
<evidence type="ECO:0000313" key="4">
    <source>
        <dbReference type="Proteomes" id="UP001374579"/>
    </source>
</evidence>
<organism evidence="3 4">
    <name type="scientific">Littorina saxatilis</name>
    <dbReference type="NCBI Taxonomy" id="31220"/>
    <lineage>
        <taxon>Eukaryota</taxon>
        <taxon>Metazoa</taxon>
        <taxon>Spiralia</taxon>
        <taxon>Lophotrochozoa</taxon>
        <taxon>Mollusca</taxon>
        <taxon>Gastropoda</taxon>
        <taxon>Caenogastropoda</taxon>
        <taxon>Littorinimorpha</taxon>
        <taxon>Littorinoidea</taxon>
        <taxon>Littorinidae</taxon>
        <taxon>Littorina</taxon>
    </lineage>
</organism>
<gene>
    <name evidence="3" type="ORF">V1264_001000</name>
</gene>
<dbReference type="Proteomes" id="UP001374579">
    <property type="component" value="Unassembled WGS sequence"/>
</dbReference>
<dbReference type="AlphaFoldDB" id="A0AAN9C067"/>
<evidence type="ECO:0000256" key="1">
    <source>
        <dbReference type="SAM" id="MobiDB-lite"/>
    </source>
</evidence>
<evidence type="ECO:0000256" key="2">
    <source>
        <dbReference type="SAM" id="SignalP"/>
    </source>
</evidence>
<keyword evidence="4" id="KW-1185">Reference proteome</keyword>
<feature type="chain" id="PRO_5043044602" description="Secreted protein" evidence="2">
    <location>
        <begin position="20"/>
        <end position="320"/>
    </location>
</feature>
<dbReference type="EMBL" id="JBAMIC010000001">
    <property type="protein sequence ID" value="KAK7115058.1"/>
    <property type="molecule type" value="Genomic_DNA"/>
</dbReference>